<dbReference type="AlphaFoldDB" id="A0A0C3B4N9"/>
<keyword evidence="5 7" id="KW-0863">Zinc-finger</keyword>
<dbReference type="GO" id="GO:0005737">
    <property type="term" value="C:cytoplasm"/>
    <property type="evidence" value="ECO:0007669"/>
    <property type="project" value="UniProtKB-SubCell"/>
</dbReference>
<proteinExistence type="inferred from homology"/>
<evidence type="ECO:0000313" key="10">
    <source>
        <dbReference type="EMBL" id="KIM26451.1"/>
    </source>
</evidence>
<comment type="similarity">
    <text evidence="2">Belongs to the MUB1/samB family.</text>
</comment>
<dbReference type="STRING" id="933852.A0A0C3B4N9"/>
<dbReference type="OrthoDB" id="5594178at2759"/>
<dbReference type="SUPFAM" id="SSF144232">
    <property type="entry name" value="HIT/MYND zinc finger-like"/>
    <property type="match status" value="1"/>
</dbReference>
<dbReference type="Gene3D" id="6.10.140.2220">
    <property type="match status" value="1"/>
</dbReference>
<dbReference type="GO" id="GO:0007163">
    <property type="term" value="P:establishment or maintenance of cell polarity"/>
    <property type="evidence" value="ECO:0007669"/>
    <property type="project" value="TreeGrafter"/>
</dbReference>
<dbReference type="EMBL" id="KN824306">
    <property type="protein sequence ID" value="KIM26451.1"/>
    <property type="molecule type" value="Genomic_DNA"/>
</dbReference>
<feature type="non-terminal residue" evidence="10">
    <location>
        <position position="194"/>
    </location>
</feature>
<evidence type="ECO:0000256" key="1">
    <source>
        <dbReference type="ARBA" id="ARBA00004496"/>
    </source>
</evidence>
<keyword evidence="3" id="KW-0963">Cytoplasm</keyword>
<comment type="subcellular location">
    <subcellularLocation>
        <location evidence="1">Cytoplasm</location>
    </subcellularLocation>
</comment>
<reference evidence="11" key="2">
    <citation type="submission" date="2015-01" db="EMBL/GenBank/DDBJ databases">
        <title>Evolutionary Origins and Diversification of the Mycorrhizal Mutualists.</title>
        <authorList>
            <consortium name="DOE Joint Genome Institute"/>
            <consortium name="Mycorrhizal Genomics Consortium"/>
            <person name="Kohler A."/>
            <person name="Kuo A."/>
            <person name="Nagy L.G."/>
            <person name="Floudas D."/>
            <person name="Copeland A."/>
            <person name="Barry K.W."/>
            <person name="Cichocki N."/>
            <person name="Veneault-Fourrey C."/>
            <person name="LaButti K."/>
            <person name="Lindquist E.A."/>
            <person name="Lipzen A."/>
            <person name="Lundell T."/>
            <person name="Morin E."/>
            <person name="Murat C."/>
            <person name="Riley R."/>
            <person name="Ohm R."/>
            <person name="Sun H."/>
            <person name="Tunlid A."/>
            <person name="Henrissat B."/>
            <person name="Grigoriev I.V."/>
            <person name="Hibbett D.S."/>
            <person name="Martin F."/>
        </authorList>
    </citation>
    <scope>NUCLEOTIDE SEQUENCE [LARGE SCALE GENOMIC DNA]</scope>
    <source>
        <strain evidence="11">MAFF 305830</strain>
    </source>
</reference>
<dbReference type="PANTHER" id="PTHR47442">
    <property type="entry name" value="MYND-TYPE ZINC FINGER PROTEIN MUB1"/>
    <property type="match status" value="1"/>
</dbReference>
<evidence type="ECO:0000256" key="4">
    <source>
        <dbReference type="ARBA" id="ARBA00022723"/>
    </source>
</evidence>
<keyword evidence="11" id="KW-1185">Reference proteome</keyword>
<keyword evidence="4" id="KW-0479">Metal-binding</keyword>
<dbReference type="GO" id="GO:0008270">
    <property type="term" value="F:zinc ion binding"/>
    <property type="evidence" value="ECO:0007669"/>
    <property type="project" value="UniProtKB-KW"/>
</dbReference>
<dbReference type="InterPro" id="IPR051664">
    <property type="entry name" value="MYND-type_zinc_finger"/>
</dbReference>
<evidence type="ECO:0000313" key="11">
    <source>
        <dbReference type="Proteomes" id="UP000054097"/>
    </source>
</evidence>
<feature type="domain" description="MYND-type" evidence="9">
    <location>
        <begin position="139"/>
        <end position="181"/>
    </location>
</feature>
<evidence type="ECO:0000256" key="3">
    <source>
        <dbReference type="ARBA" id="ARBA00022490"/>
    </source>
</evidence>
<dbReference type="InterPro" id="IPR002893">
    <property type="entry name" value="Znf_MYND"/>
</dbReference>
<evidence type="ECO:0000256" key="6">
    <source>
        <dbReference type="ARBA" id="ARBA00022833"/>
    </source>
</evidence>
<evidence type="ECO:0000256" key="5">
    <source>
        <dbReference type="ARBA" id="ARBA00022771"/>
    </source>
</evidence>
<dbReference type="GO" id="GO:1990304">
    <property type="term" value="C:MUB1-RAD6-UBR2 ubiquitin ligase complex"/>
    <property type="evidence" value="ECO:0007669"/>
    <property type="project" value="TreeGrafter"/>
</dbReference>
<feature type="region of interest" description="Disordered" evidence="8">
    <location>
        <begin position="34"/>
        <end position="54"/>
    </location>
</feature>
<name>A0A0C3B4N9_SERVB</name>
<dbReference type="PROSITE" id="PS50865">
    <property type="entry name" value="ZF_MYND_2"/>
    <property type="match status" value="1"/>
</dbReference>
<accession>A0A0C3B4N9</accession>
<evidence type="ECO:0000256" key="8">
    <source>
        <dbReference type="SAM" id="MobiDB-lite"/>
    </source>
</evidence>
<organism evidence="10 11">
    <name type="scientific">Serendipita vermifera MAFF 305830</name>
    <dbReference type="NCBI Taxonomy" id="933852"/>
    <lineage>
        <taxon>Eukaryota</taxon>
        <taxon>Fungi</taxon>
        <taxon>Dikarya</taxon>
        <taxon>Basidiomycota</taxon>
        <taxon>Agaricomycotina</taxon>
        <taxon>Agaricomycetes</taxon>
        <taxon>Sebacinales</taxon>
        <taxon>Serendipitaceae</taxon>
        <taxon>Serendipita</taxon>
    </lineage>
</organism>
<evidence type="ECO:0000256" key="2">
    <source>
        <dbReference type="ARBA" id="ARBA00010655"/>
    </source>
</evidence>
<dbReference type="HOGENOM" id="CLU_100078_0_0_1"/>
<evidence type="ECO:0000259" key="9">
    <source>
        <dbReference type="PROSITE" id="PS50865"/>
    </source>
</evidence>
<dbReference type="Proteomes" id="UP000054097">
    <property type="component" value="Unassembled WGS sequence"/>
</dbReference>
<dbReference type="PANTHER" id="PTHR47442:SF1">
    <property type="entry name" value="MYND-TYPE ZINC FINGER PROTEIN MUB1"/>
    <property type="match status" value="1"/>
</dbReference>
<feature type="non-terminal residue" evidence="10">
    <location>
        <position position="1"/>
    </location>
</feature>
<sequence length="194" mass="21858">PFRQEDVLRSLQLLAYLTKYPHVRQEFYKKRAHFPVQPVDPRNPTSSSAMGGKQSAAGNTLAQVAPVTAALAAGQVPQITTLFSLVERFTFRPSMSHLNLHPSLQIPTIPPEIQSWAAVIMRNACRKDDTQGGIRQCANMTCGKWERTPREFAKCRRCRKAKYCGKECQSKAWSMGHRYWCSVREGTEPGQVPP</sequence>
<dbReference type="GO" id="GO:0006511">
    <property type="term" value="P:ubiquitin-dependent protein catabolic process"/>
    <property type="evidence" value="ECO:0007669"/>
    <property type="project" value="TreeGrafter"/>
</dbReference>
<protein>
    <recommendedName>
        <fullName evidence="9">MYND-type domain-containing protein</fullName>
    </recommendedName>
</protein>
<gene>
    <name evidence="10" type="ORF">M408DRAFT_33922</name>
</gene>
<dbReference type="Pfam" id="PF01753">
    <property type="entry name" value="zf-MYND"/>
    <property type="match status" value="1"/>
</dbReference>
<evidence type="ECO:0000256" key="7">
    <source>
        <dbReference type="PROSITE-ProRule" id="PRU00134"/>
    </source>
</evidence>
<keyword evidence="6" id="KW-0862">Zinc</keyword>
<reference evidence="10 11" key="1">
    <citation type="submission" date="2014-04" db="EMBL/GenBank/DDBJ databases">
        <authorList>
            <consortium name="DOE Joint Genome Institute"/>
            <person name="Kuo A."/>
            <person name="Zuccaro A."/>
            <person name="Kohler A."/>
            <person name="Nagy L.G."/>
            <person name="Floudas D."/>
            <person name="Copeland A."/>
            <person name="Barry K.W."/>
            <person name="Cichocki N."/>
            <person name="Veneault-Fourrey C."/>
            <person name="LaButti K."/>
            <person name="Lindquist E.A."/>
            <person name="Lipzen A."/>
            <person name="Lundell T."/>
            <person name="Morin E."/>
            <person name="Murat C."/>
            <person name="Sun H."/>
            <person name="Tunlid A."/>
            <person name="Henrissat B."/>
            <person name="Grigoriev I.V."/>
            <person name="Hibbett D.S."/>
            <person name="Martin F."/>
            <person name="Nordberg H.P."/>
            <person name="Cantor M.N."/>
            <person name="Hua S.X."/>
        </authorList>
    </citation>
    <scope>NUCLEOTIDE SEQUENCE [LARGE SCALE GENOMIC DNA]</scope>
    <source>
        <strain evidence="10 11">MAFF 305830</strain>
    </source>
</reference>